<dbReference type="GO" id="GO:0046872">
    <property type="term" value="F:metal ion binding"/>
    <property type="evidence" value="ECO:0007669"/>
    <property type="project" value="UniProtKB-KW"/>
</dbReference>
<comment type="caution">
    <text evidence="5">The sequence shown here is derived from an EMBL/GenBank/DDBJ whole genome shotgun (WGS) entry which is preliminary data.</text>
</comment>
<feature type="domain" description="4Fe-4S ferredoxin-type" evidence="4">
    <location>
        <begin position="3"/>
        <end position="32"/>
    </location>
</feature>
<keyword evidence="6" id="KW-1185">Reference proteome</keyword>
<evidence type="ECO:0000259" key="4">
    <source>
        <dbReference type="PROSITE" id="PS51379"/>
    </source>
</evidence>
<dbReference type="PROSITE" id="PS00198">
    <property type="entry name" value="4FE4S_FER_1"/>
    <property type="match status" value="2"/>
</dbReference>
<keyword evidence="3" id="KW-0411">Iron-sulfur</keyword>
<dbReference type="PANTHER" id="PTHR43122:SF1">
    <property type="entry name" value="IRON-SULFUR-BINDING PROTEIN"/>
    <property type="match status" value="1"/>
</dbReference>
<evidence type="ECO:0000313" key="6">
    <source>
        <dbReference type="Proteomes" id="UP000324143"/>
    </source>
</evidence>
<name>A0A5D0MFA7_9BACT</name>
<reference evidence="5" key="1">
    <citation type="submission" date="2019-08" db="EMBL/GenBank/DDBJ databases">
        <title>Genomic characterization of a novel candidate phylum (ARYD3) from a high temperature, high salinity tertiary oil reservoir in north central Oklahoma, USA.</title>
        <authorList>
            <person name="Youssef N.H."/>
            <person name="Yadav A."/>
            <person name="Elshahed M.S."/>
        </authorList>
    </citation>
    <scope>NUCLEOTIDE SEQUENCE [LARGE SCALE GENOMIC DNA]</scope>
    <source>
        <strain evidence="5">ARYD3</strain>
    </source>
</reference>
<dbReference type="Gene3D" id="3.30.70.20">
    <property type="match status" value="1"/>
</dbReference>
<accession>A0A5D0MFA7</accession>
<dbReference type="Proteomes" id="UP000324143">
    <property type="component" value="Unassembled WGS sequence"/>
</dbReference>
<evidence type="ECO:0000256" key="2">
    <source>
        <dbReference type="ARBA" id="ARBA00023004"/>
    </source>
</evidence>
<dbReference type="GO" id="GO:0051536">
    <property type="term" value="F:iron-sulfur cluster binding"/>
    <property type="evidence" value="ECO:0007669"/>
    <property type="project" value="UniProtKB-KW"/>
</dbReference>
<dbReference type="Pfam" id="PF12838">
    <property type="entry name" value="Fer4_7"/>
    <property type="match status" value="1"/>
</dbReference>
<dbReference type="EMBL" id="VSIX01000056">
    <property type="protein sequence ID" value="TYB31102.1"/>
    <property type="molecule type" value="Genomic_DNA"/>
</dbReference>
<dbReference type="AlphaFoldDB" id="A0A5D0MFA7"/>
<dbReference type="PANTHER" id="PTHR43122">
    <property type="entry name" value="FERREDOXIN SUBUNIT OF PYRUVATE:FLAVODOXIN OXIDOREDUCTASE-RELATED"/>
    <property type="match status" value="1"/>
</dbReference>
<evidence type="ECO:0000313" key="5">
    <source>
        <dbReference type="EMBL" id="TYB31102.1"/>
    </source>
</evidence>
<keyword evidence="2" id="KW-0408">Iron</keyword>
<evidence type="ECO:0000256" key="1">
    <source>
        <dbReference type="ARBA" id="ARBA00022723"/>
    </source>
</evidence>
<dbReference type="InterPro" id="IPR017896">
    <property type="entry name" value="4Fe4S_Fe-S-bd"/>
</dbReference>
<gene>
    <name evidence="5" type="ORF">FXF47_05975</name>
</gene>
<dbReference type="InterPro" id="IPR017900">
    <property type="entry name" value="4Fe4S_Fe_S_CS"/>
</dbReference>
<keyword evidence="1" id="KW-0479">Metal-binding</keyword>
<proteinExistence type="predicted"/>
<feature type="domain" description="4Fe-4S ferredoxin-type" evidence="4">
    <location>
        <begin position="40"/>
        <end position="69"/>
    </location>
</feature>
<dbReference type="SUPFAM" id="SSF54862">
    <property type="entry name" value="4Fe-4S ferredoxins"/>
    <property type="match status" value="1"/>
</dbReference>
<organism evidence="5 6">
    <name type="scientific">Candidatus Mcinerneyibacterium aminivorans</name>
    <dbReference type="NCBI Taxonomy" id="2703815"/>
    <lineage>
        <taxon>Bacteria</taxon>
        <taxon>Candidatus Macinerneyibacteriota</taxon>
        <taxon>Candidatus Mcinerneyibacteria</taxon>
        <taxon>Candidatus Mcinerneyibacteriales</taxon>
        <taxon>Candidatus Mcinerneyibacteriaceae</taxon>
        <taxon>Candidatus Mcinerneyibacterium</taxon>
    </lineage>
</organism>
<sequence length="75" mass="8487">MSYEVKIREDWCKGCYLCQNLCPKDVFDKADEINEKGIVIVKAARENDCIGCMQCANHCPDLAISIIEEEEKDAS</sequence>
<protein>
    <submittedName>
        <fullName evidence="5">4Fe-4S dicluster domain-containing protein</fullName>
    </submittedName>
</protein>
<evidence type="ECO:0000256" key="3">
    <source>
        <dbReference type="ARBA" id="ARBA00023014"/>
    </source>
</evidence>
<dbReference type="PROSITE" id="PS51379">
    <property type="entry name" value="4FE4S_FER_2"/>
    <property type="match status" value="2"/>
</dbReference>